<dbReference type="GeneID" id="69696606"/>
<dbReference type="EMBL" id="WTYD01000005">
    <property type="protein sequence ID" value="MXO55197.1"/>
    <property type="molecule type" value="Genomic_DNA"/>
</dbReference>
<proteinExistence type="predicted"/>
<dbReference type="OrthoDB" id="7433115at2"/>
<dbReference type="RefSeq" id="WP_160662059.1">
    <property type="nucleotide sequence ID" value="NZ_BAABDV010000002.1"/>
</dbReference>
<dbReference type="AlphaFoldDB" id="A0A844YCP2"/>
<reference evidence="1 2" key="1">
    <citation type="submission" date="2019-12" db="EMBL/GenBank/DDBJ databases">
        <title>Genomic-based taxomic classification of the family Erythrobacteraceae.</title>
        <authorList>
            <person name="Xu L."/>
        </authorList>
    </citation>
    <scope>NUCLEOTIDE SEQUENCE [LARGE SCALE GENOMIC DNA]</scope>
    <source>
        <strain evidence="1 2">JCM 17468</strain>
    </source>
</reference>
<comment type="caution">
    <text evidence="1">The sequence shown here is derived from an EMBL/GenBank/DDBJ whole genome shotgun (WGS) entry which is preliminary data.</text>
</comment>
<organism evidence="1 2">
    <name type="scientific">Qipengyuania pelagi</name>
    <dbReference type="NCBI Taxonomy" id="994320"/>
    <lineage>
        <taxon>Bacteria</taxon>
        <taxon>Pseudomonadati</taxon>
        <taxon>Pseudomonadota</taxon>
        <taxon>Alphaproteobacteria</taxon>
        <taxon>Sphingomonadales</taxon>
        <taxon>Erythrobacteraceae</taxon>
        <taxon>Qipengyuania</taxon>
    </lineage>
</organism>
<gene>
    <name evidence="1" type="ORF">GRI47_14435</name>
</gene>
<accession>A0A844YCP2</accession>
<protein>
    <submittedName>
        <fullName evidence="1">Uncharacterized protein</fullName>
    </submittedName>
</protein>
<name>A0A844YCP2_9SPHN</name>
<dbReference type="Proteomes" id="UP000430272">
    <property type="component" value="Unassembled WGS sequence"/>
</dbReference>
<keyword evidence="2" id="KW-1185">Reference proteome</keyword>
<sequence length="143" mass="15433">MIVCDQWFPSCDRLTAIAFAVVSANDILSSAVEAGKRCAKSVDYVSSPESGYLKGKDGGRKSISEVRLLMSHYVLHSWDQRSAAREEIAFDSVSIAGALDKAKKVASGTKADLYENGRPVCSMELVGKTGVWLIGKPNESTED</sequence>
<evidence type="ECO:0000313" key="1">
    <source>
        <dbReference type="EMBL" id="MXO55197.1"/>
    </source>
</evidence>
<evidence type="ECO:0000313" key="2">
    <source>
        <dbReference type="Proteomes" id="UP000430272"/>
    </source>
</evidence>